<comment type="cofactor">
    <cofactor evidence="6 7">
        <name>[4Fe-4S] cluster</name>
        <dbReference type="ChEBI" id="CHEBI:49883"/>
    </cofactor>
    <text evidence="6 7">Binds 1 [4Fe-4S] cluster. The cluster is coordinated with 3 cysteines and an exchangeable S-adenosyl-L-methionine.</text>
</comment>
<evidence type="ECO:0000313" key="10">
    <source>
        <dbReference type="EMBL" id="CAA9460906.1"/>
    </source>
</evidence>
<dbReference type="InterPro" id="IPR007197">
    <property type="entry name" value="rSAM"/>
</dbReference>
<evidence type="ECO:0000256" key="7">
    <source>
        <dbReference type="PIRSR" id="PIRSR004762-1"/>
    </source>
</evidence>
<evidence type="ECO:0000256" key="6">
    <source>
        <dbReference type="HAMAP-Rule" id="MF_00992"/>
    </source>
</evidence>
<evidence type="ECO:0000256" key="4">
    <source>
        <dbReference type="ARBA" id="ARBA00023004"/>
    </source>
</evidence>
<dbReference type="PIRSF" id="PIRSF004762">
    <property type="entry name" value="CHP00423"/>
    <property type="match status" value="1"/>
</dbReference>
<comment type="function">
    <text evidence="6">Radical SAM enzyme that catalyzes the cyclization of dehypoxanthine futalosine (DHFL) into cyclic dehypoxanthine futalosine (CDHFL), a step in the biosynthesis of menaquinone (MK, vitamin K2).</text>
</comment>
<evidence type="ECO:0000259" key="9">
    <source>
        <dbReference type="PROSITE" id="PS51918"/>
    </source>
</evidence>
<keyword evidence="4 6" id="KW-0408">Iron</keyword>
<dbReference type="Pfam" id="PF19288">
    <property type="entry name" value="CofH_C"/>
    <property type="match status" value="1"/>
</dbReference>
<comment type="catalytic activity">
    <reaction evidence="6">
        <text>dehypoxanthine futalosine + S-adenosyl-L-methionine = cyclic dehypoxanthinylfutalosinate + 5'-deoxyadenosine + L-methionine + H(+)</text>
        <dbReference type="Rhea" id="RHEA:33083"/>
        <dbReference type="ChEBI" id="CHEBI:15378"/>
        <dbReference type="ChEBI" id="CHEBI:17319"/>
        <dbReference type="ChEBI" id="CHEBI:57844"/>
        <dbReference type="ChEBI" id="CHEBI:58864"/>
        <dbReference type="ChEBI" id="CHEBI:59789"/>
        <dbReference type="ChEBI" id="CHEBI:64270"/>
        <dbReference type="EC" id="1.21.98.1"/>
    </reaction>
</comment>
<feature type="binding site" evidence="8">
    <location>
        <position position="297"/>
    </location>
    <ligand>
        <name>(3R)-3-methyl-D-ornithine</name>
        <dbReference type="ChEBI" id="CHEBI:64642"/>
    </ligand>
</feature>
<feature type="domain" description="Radical SAM core" evidence="9">
    <location>
        <begin position="52"/>
        <end position="288"/>
    </location>
</feature>
<feature type="binding site" evidence="6 7">
    <location>
        <position position="66"/>
    </location>
    <ligand>
        <name>[4Fe-4S] cluster</name>
        <dbReference type="ChEBI" id="CHEBI:49883"/>
        <note>4Fe-4S-S-AdoMet</note>
    </ligand>
</feature>
<gene>
    <name evidence="6" type="primary">mqnC</name>
    <name evidence="10" type="ORF">AVDCRST_MAG14-2426</name>
</gene>
<evidence type="ECO:0000256" key="8">
    <source>
        <dbReference type="PIRSR" id="PIRSR004762-2"/>
    </source>
</evidence>
<keyword evidence="2 6" id="KW-0949">S-adenosyl-L-methionine</keyword>
<feature type="binding site" evidence="8">
    <location>
        <position position="319"/>
    </location>
    <ligand>
        <name>(3R)-3-methyl-D-ornithine</name>
        <dbReference type="ChEBI" id="CHEBI:64642"/>
    </ligand>
</feature>
<evidence type="ECO:0000256" key="3">
    <source>
        <dbReference type="ARBA" id="ARBA00022723"/>
    </source>
</evidence>
<dbReference type="PROSITE" id="PS51918">
    <property type="entry name" value="RADICAL_SAM"/>
    <property type="match status" value="1"/>
</dbReference>
<dbReference type="PANTHER" id="PTHR43076:SF1">
    <property type="entry name" value="LIPOYL SYNTHASE 2"/>
    <property type="match status" value="1"/>
</dbReference>
<dbReference type="Pfam" id="PF04055">
    <property type="entry name" value="Radical_SAM"/>
    <property type="match status" value="1"/>
</dbReference>
<dbReference type="GO" id="GO:0044689">
    <property type="term" value="F:7,8-didemethyl-8-hydroxy-5-deazariboflavin synthase activity"/>
    <property type="evidence" value="ECO:0007669"/>
    <property type="project" value="TreeGrafter"/>
</dbReference>
<feature type="binding site" evidence="6 7">
    <location>
        <position position="70"/>
    </location>
    <ligand>
        <name>[4Fe-4S] cluster</name>
        <dbReference type="ChEBI" id="CHEBI:49883"/>
        <note>4Fe-4S-S-AdoMet</note>
    </ligand>
</feature>
<dbReference type="InterPro" id="IPR034405">
    <property type="entry name" value="F420"/>
</dbReference>
<dbReference type="HAMAP" id="MF_00992">
    <property type="entry name" value="MqnC"/>
    <property type="match status" value="1"/>
</dbReference>
<dbReference type="CDD" id="cd01335">
    <property type="entry name" value="Radical_SAM"/>
    <property type="match status" value="1"/>
</dbReference>
<keyword evidence="5 6" id="KW-0411">Iron-sulfur</keyword>
<dbReference type="SFLD" id="SFLDF00342">
    <property type="entry name" value="cyclic_dehypoxanthine_futalosi"/>
    <property type="match status" value="1"/>
</dbReference>
<feature type="binding site" evidence="6 7">
    <location>
        <position position="73"/>
    </location>
    <ligand>
        <name>[4Fe-4S] cluster</name>
        <dbReference type="ChEBI" id="CHEBI:49883"/>
        <note>4Fe-4S-S-AdoMet</note>
    </ligand>
</feature>
<organism evidence="10">
    <name type="scientific">uncultured Rubrobacteraceae bacterium</name>
    <dbReference type="NCBI Taxonomy" id="349277"/>
    <lineage>
        <taxon>Bacteria</taxon>
        <taxon>Bacillati</taxon>
        <taxon>Actinomycetota</taxon>
        <taxon>Rubrobacteria</taxon>
        <taxon>Rubrobacterales</taxon>
        <taxon>Rubrobacteraceae</taxon>
        <taxon>environmental samples</taxon>
    </lineage>
</organism>
<feature type="binding site" evidence="8">
    <location>
        <position position="72"/>
    </location>
    <ligand>
        <name>S-adenosyl-L-methionine</name>
        <dbReference type="ChEBI" id="CHEBI:59789"/>
    </ligand>
</feature>
<dbReference type="InterPro" id="IPR013785">
    <property type="entry name" value="Aldolase_TIM"/>
</dbReference>
<name>A0A6J4R473_9ACTN</name>
<dbReference type="AlphaFoldDB" id="A0A6J4R473"/>
<dbReference type="Gene3D" id="3.20.20.70">
    <property type="entry name" value="Aldolase class I"/>
    <property type="match status" value="1"/>
</dbReference>
<protein>
    <recommendedName>
        <fullName evidence="6">Cyclic dehypoxanthine futalosine synthase</fullName>
        <shortName evidence="6">Cyclic DHFL synthase</shortName>
        <ecNumber evidence="6">1.21.98.1</ecNumber>
    </recommendedName>
    <alternativeName>
        <fullName evidence="6">Dehypoxanthine futalosine cyclase</fullName>
        <shortName evidence="6">DHFL cyclase</shortName>
    </alternativeName>
    <alternativeName>
        <fullName evidence="6">Menaquinone biosynthetic enzyme MqnC</fullName>
    </alternativeName>
</protein>
<dbReference type="PANTHER" id="PTHR43076">
    <property type="entry name" value="FO SYNTHASE (COFH)"/>
    <property type="match status" value="1"/>
</dbReference>
<dbReference type="GO" id="GO:0005506">
    <property type="term" value="F:iron ion binding"/>
    <property type="evidence" value="ECO:0007669"/>
    <property type="project" value="UniProtKB-UniRule"/>
</dbReference>
<dbReference type="EMBL" id="CADCVG010000099">
    <property type="protein sequence ID" value="CAA9460906.1"/>
    <property type="molecule type" value="Genomic_DNA"/>
</dbReference>
<dbReference type="SUPFAM" id="SSF102114">
    <property type="entry name" value="Radical SAM enzymes"/>
    <property type="match status" value="1"/>
</dbReference>
<evidence type="ECO:0000256" key="1">
    <source>
        <dbReference type="ARBA" id="ARBA00022485"/>
    </source>
</evidence>
<keyword evidence="6 10" id="KW-0560">Oxidoreductase</keyword>
<dbReference type="GO" id="GO:0016765">
    <property type="term" value="F:transferase activity, transferring alkyl or aryl (other than methyl) groups"/>
    <property type="evidence" value="ECO:0007669"/>
    <property type="project" value="InterPro"/>
</dbReference>
<dbReference type="InterPro" id="IPR058240">
    <property type="entry name" value="rSAM_sf"/>
</dbReference>
<keyword evidence="6" id="KW-0474">Menaquinone biosynthesis</keyword>
<dbReference type="NCBIfam" id="TIGR00423">
    <property type="entry name" value="CofH family radical SAM protein"/>
    <property type="match status" value="1"/>
</dbReference>
<dbReference type="InterPro" id="IPR020050">
    <property type="entry name" value="FO_synthase_su2"/>
</dbReference>
<dbReference type="NCBIfam" id="TIGR03699">
    <property type="entry name" value="menaquin_MqnC"/>
    <property type="match status" value="1"/>
</dbReference>
<dbReference type="EC" id="1.21.98.1" evidence="6"/>
<keyword evidence="3 6" id="KW-0479">Metal-binding</keyword>
<dbReference type="SFLD" id="SFLDG01389">
    <property type="entry name" value="menaquinone_synthsis_involved"/>
    <property type="match status" value="1"/>
</dbReference>
<dbReference type="SFLD" id="SFLDG01064">
    <property type="entry name" value="F420__menaquinone_cofactor_bio"/>
    <property type="match status" value="1"/>
</dbReference>
<comment type="pathway">
    <text evidence="6">Quinol/quinone metabolism; menaquinone biosynthesis.</text>
</comment>
<feature type="binding site" evidence="8">
    <location>
        <position position="181"/>
    </location>
    <ligand>
        <name>S-adenosyl-L-methionine</name>
        <dbReference type="ChEBI" id="CHEBI:59789"/>
    </ligand>
</feature>
<dbReference type="SFLD" id="SFLDS00029">
    <property type="entry name" value="Radical_SAM"/>
    <property type="match status" value="1"/>
</dbReference>
<reference evidence="10" key="1">
    <citation type="submission" date="2020-02" db="EMBL/GenBank/DDBJ databases">
        <authorList>
            <person name="Meier V. D."/>
        </authorList>
    </citation>
    <scope>NUCLEOTIDE SEQUENCE</scope>
    <source>
        <strain evidence="10">AVDCRST_MAG14</strain>
    </source>
</reference>
<dbReference type="InterPro" id="IPR045567">
    <property type="entry name" value="CofH/MnqC-like_C"/>
</dbReference>
<dbReference type="InterPro" id="IPR006638">
    <property type="entry name" value="Elp3/MiaA/NifB-like_rSAM"/>
</dbReference>
<dbReference type="SMART" id="SM00729">
    <property type="entry name" value="Elp3"/>
    <property type="match status" value="1"/>
</dbReference>
<dbReference type="InterPro" id="IPR022431">
    <property type="entry name" value="Cyclic_DHFL_synthase_mqnC"/>
</dbReference>
<evidence type="ECO:0000256" key="2">
    <source>
        <dbReference type="ARBA" id="ARBA00022691"/>
    </source>
</evidence>
<keyword evidence="1 6" id="KW-0004">4Fe-4S</keyword>
<sequence length="372" mass="41678">MTSALLEKGILDASLEDREAKKELAKLFEKNFLELASEADAIRRRFHPNDIVTYIVDRNINYTNVCWVACSFCAFYRTKRQAERGDGYVLSTEQVLQKIQETVDLGGTGILMQGGLHPDIGMEYTTNLFRAIRKEFPEVQVHALSPAEIWHLVDKSGLSLEDTLKELKKAGLMSIPGGGAEILTDETRGRIAPAKNSTNAWLDVMETWHNLGMKSTATMMFGIDESYEERVEHLLQIRALQARTGGFTAFIDWTFQPDNTTYLKKHPDFEKATSLDYLKTTAISRIILDNVSNIQASWVTQPMKTASIALHAGCNDMGSVMIEENVVKEAGASYATTEEDLRGVIERSGFRPAKRTTLYDRVLEPGISVEDI</sequence>
<dbReference type="UniPathway" id="UPA00079"/>
<proteinExistence type="inferred from homology"/>
<dbReference type="GO" id="GO:0051539">
    <property type="term" value="F:4 iron, 4 sulfur cluster binding"/>
    <property type="evidence" value="ECO:0007669"/>
    <property type="project" value="UniProtKB-KW"/>
</dbReference>
<accession>A0A6J4R473</accession>
<comment type="similarity">
    <text evidence="6">Belongs to the radical SAM superfamily. MqnC family.</text>
</comment>
<feature type="binding site" evidence="8">
    <location>
        <position position="145"/>
    </location>
    <ligand>
        <name>(3R)-3-methyl-D-ornithine</name>
        <dbReference type="ChEBI" id="CHEBI:64642"/>
    </ligand>
</feature>
<evidence type="ECO:0000256" key="5">
    <source>
        <dbReference type="ARBA" id="ARBA00023014"/>
    </source>
</evidence>
<dbReference type="SFLD" id="SFLDF00343">
    <property type="entry name" value="aminofutalosine_synthase_(mqnE"/>
    <property type="match status" value="1"/>
</dbReference>
<dbReference type="GO" id="GO:0009234">
    <property type="term" value="P:menaquinone biosynthetic process"/>
    <property type="evidence" value="ECO:0007669"/>
    <property type="project" value="UniProtKB-UniRule"/>
</dbReference>
<dbReference type="GO" id="GO:0046992">
    <property type="term" value="F:oxidoreductase activity, acting on X-H and Y-H to form an X-Y bond"/>
    <property type="evidence" value="ECO:0007669"/>
    <property type="project" value="UniProtKB-UniRule"/>
</dbReference>